<dbReference type="KEGG" id="pbk:Back11_12160"/>
<sequence>MYSSNFTATSDIVNKRVTFAYAGTLNSGLSIVKTGSVSWLGGINFNLVDSGTVQNLPISATINITPASSVFLSADKVLCLFLGTIGGVAQSAVVLLTPETALSYAGAAYDMAVGIATGDAKVALKGIVTIAAGGLMAGAQYYYDSNGVITLVATGNTSLGKAVSTTEIVLKDYIF</sequence>
<proteinExistence type="predicted"/>
<dbReference type="RefSeq" id="WP_125654533.1">
    <property type="nucleotide sequence ID" value="NZ_AP019308.1"/>
</dbReference>
<evidence type="ECO:0000313" key="1">
    <source>
        <dbReference type="EMBL" id="BBH19871.1"/>
    </source>
</evidence>
<evidence type="ECO:0000313" key="2">
    <source>
        <dbReference type="Proteomes" id="UP000275368"/>
    </source>
</evidence>
<name>A0A3G9J203_9BACL</name>
<protein>
    <submittedName>
        <fullName evidence="1">Uncharacterized protein</fullName>
    </submittedName>
</protein>
<gene>
    <name evidence="1" type="ORF">Back11_12160</name>
</gene>
<dbReference type="EMBL" id="AP019308">
    <property type="protein sequence ID" value="BBH19871.1"/>
    <property type="molecule type" value="Genomic_DNA"/>
</dbReference>
<keyword evidence="2" id="KW-1185">Reference proteome</keyword>
<organism evidence="1 2">
    <name type="scientific">Paenibacillus baekrokdamisoli</name>
    <dbReference type="NCBI Taxonomy" id="1712516"/>
    <lineage>
        <taxon>Bacteria</taxon>
        <taxon>Bacillati</taxon>
        <taxon>Bacillota</taxon>
        <taxon>Bacilli</taxon>
        <taxon>Bacillales</taxon>
        <taxon>Paenibacillaceae</taxon>
        <taxon>Paenibacillus</taxon>
    </lineage>
</organism>
<reference evidence="1 2" key="1">
    <citation type="submission" date="2018-11" db="EMBL/GenBank/DDBJ databases">
        <title>Complete genome sequence of Paenibacillus baekrokdamisoli strain KCTC 33723.</title>
        <authorList>
            <person name="Kang S.W."/>
            <person name="Lee K.C."/>
            <person name="Kim K.K."/>
            <person name="Kim J.S."/>
            <person name="Kim D.S."/>
            <person name="Ko S.H."/>
            <person name="Yang S.H."/>
            <person name="Lee J.S."/>
        </authorList>
    </citation>
    <scope>NUCLEOTIDE SEQUENCE [LARGE SCALE GENOMIC DNA]</scope>
    <source>
        <strain evidence="1 2">KCTC 33723</strain>
    </source>
</reference>
<accession>A0A3G9J203</accession>
<dbReference type="AlphaFoldDB" id="A0A3G9J203"/>
<dbReference type="Proteomes" id="UP000275368">
    <property type="component" value="Chromosome"/>
</dbReference>